<dbReference type="STRING" id="33114.A0A2G2X3W5"/>
<proteinExistence type="predicted"/>
<dbReference type="PANTHER" id="PTHR46293:SF13">
    <property type="entry name" value="UBIQUITIN-LIKE DOMAIN-CONTAINING PROTEIN"/>
    <property type="match status" value="1"/>
</dbReference>
<name>A0A2G2X3W5_CAPBA</name>
<evidence type="ECO:0000313" key="2">
    <source>
        <dbReference type="EMBL" id="PHT52184.1"/>
    </source>
</evidence>
<dbReference type="Gene3D" id="3.30.40.10">
    <property type="entry name" value="Zinc/RING finger domain, C3HC4 (zinc finger)"/>
    <property type="match status" value="1"/>
</dbReference>
<dbReference type="InterPro" id="IPR013083">
    <property type="entry name" value="Znf_RING/FYVE/PHD"/>
</dbReference>
<gene>
    <name evidence="2" type="ORF">CQW23_06646</name>
</gene>
<dbReference type="InterPro" id="IPR044807">
    <property type="entry name" value="DRIP1-like"/>
</dbReference>
<dbReference type="PANTHER" id="PTHR46293">
    <property type="entry name" value="E3 UBIQUITIN PROTEIN LIGASE DRIP1"/>
    <property type="match status" value="1"/>
</dbReference>
<dbReference type="AlphaFoldDB" id="A0A2G2X3W5"/>
<protein>
    <submittedName>
        <fullName evidence="2">Uncharacterized protein</fullName>
    </submittedName>
</protein>
<feature type="non-terminal residue" evidence="2">
    <location>
        <position position="232"/>
    </location>
</feature>
<dbReference type="OrthoDB" id="1305878at2759"/>
<evidence type="ECO:0000256" key="1">
    <source>
        <dbReference type="SAM" id="MobiDB-lite"/>
    </source>
</evidence>
<keyword evidence="3" id="KW-1185">Reference proteome</keyword>
<feature type="compositionally biased region" description="Basic residues" evidence="1">
    <location>
        <begin position="160"/>
        <end position="173"/>
    </location>
</feature>
<accession>A0A2G2X3W5</accession>
<dbReference type="Proteomes" id="UP000224567">
    <property type="component" value="Unassembled WGS sequence"/>
</dbReference>
<dbReference type="GO" id="GO:0004842">
    <property type="term" value="F:ubiquitin-protein transferase activity"/>
    <property type="evidence" value="ECO:0007669"/>
    <property type="project" value="InterPro"/>
</dbReference>
<reference evidence="3" key="2">
    <citation type="journal article" date="2017" name="J. Anim. Genet.">
        <title>Multiple reference genome sequences of hot pepper reveal the massive evolution of plant disease resistance genes by retroduplication.</title>
        <authorList>
            <person name="Kim S."/>
            <person name="Park J."/>
            <person name="Yeom S.-I."/>
            <person name="Kim Y.-M."/>
            <person name="Seo E."/>
            <person name="Kim K.-T."/>
            <person name="Kim M.-S."/>
            <person name="Lee J.M."/>
            <person name="Cheong K."/>
            <person name="Shin H.-S."/>
            <person name="Kim S.-B."/>
            <person name="Han K."/>
            <person name="Lee J."/>
            <person name="Park M."/>
            <person name="Lee H.-A."/>
            <person name="Lee H.-Y."/>
            <person name="Lee Y."/>
            <person name="Oh S."/>
            <person name="Lee J.H."/>
            <person name="Choi E."/>
            <person name="Choi E."/>
            <person name="Lee S.E."/>
            <person name="Jeon J."/>
            <person name="Kim H."/>
            <person name="Choi G."/>
            <person name="Song H."/>
            <person name="Lee J."/>
            <person name="Lee S.-C."/>
            <person name="Kwon J.-K."/>
            <person name="Lee H.-Y."/>
            <person name="Koo N."/>
            <person name="Hong Y."/>
            <person name="Kim R.W."/>
            <person name="Kang W.-H."/>
            <person name="Huh J.H."/>
            <person name="Kang B.-C."/>
            <person name="Yang T.-J."/>
            <person name="Lee Y.-H."/>
            <person name="Bennetzen J.L."/>
            <person name="Choi D."/>
        </authorList>
    </citation>
    <scope>NUCLEOTIDE SEQUENCE [LARGE SCALE GENOMIC DNA]</scope>
    <source>
        <strain evidence="3">cv. PBC81</strain>
    </source>
</reference>
<reference evidence="2 3" key="1">
    <citation type="journal article" date="2017" name="Genome Biol.">
        <title>New reference genome sequences of hot pepper reveal the massive evolution of plant disease-resistance genes by retroduplication.</title>
        <authorList>
            <person name="Kim S."/>
            <person name="Park J."/>
            <person name="Yeom S.I."/>
            <person name="Kim Y.M."/>
            <person name="Seo E."/>
            <person name="Kim K.T."/>
            <person name="Kim M.S."/>
            <person name="Lee J.M."/>
            <person name="Cheong K."/>
            <person name="Shin H.S."/>
            <person name="Kim S.B."/>
            <person name="Han K."/>
            <person name="Lee J."/>
            <person name="Park M."/>
            <person name="Lee H.A."/>
            <person name="Lee H.Y."/>
            <person name="Lee Y."/>
            <person name="Oh S."/>
            <person name="Lee J.H."/>
            <person name="Choi E."/>
            <person name="Choi E."/>
            <person name="Lee S.E."/>
            <person name="Jeon J."/>
            <person name="Kim H."/>
            <person name="Choi G."/>
            <person name="Song H."/>
            <person name="Lee J."/>
            <person name="Lee S.C."/>
            <person name="Kwon J.K."/>
            <person name="Lee H.Y."/>
            <person name="Koo N."/>
            <person name="Hong Y."/>
            <person name="Kim R.W."/>
            <person name="Kang W.H."/>
            <person name="Huh J.H."/>
            <person name="Kang B.C."/>
            <person name="Yang T.J."/>
            <person name="Lee Y.H."/>
            <person name="Bennetzen J.L."/>
            <person name="Choi D."/>
        </authorList>
    </citation>
    <scope>NUCLEOTIDE SEQUENCE [LARGE SCALE GENOMIC DNA]</scope>
    <source>
        <strain evidence="3">cv. PBC81</strain>
    </source>
</reference>
<sequence>MWQHYSHDLDIKSQVCKRCIYQAVQATKCCPQCKLDLGSSPEEHLKNDEKIQSIAQKIQLLQIGEGLLRLEADDVKQGAGTSKPPGTDNQLEDQEISGEKFHHKPVDAEKENTLDCTSSQESSAFPTNASAVKMPQVVCSVSTTRAEIGKSMIEDNIKENKKKKRSKNRKRHQFTREHAKNTVSSTTEKHVLEEKQRELSSFWFSLVPQGDKTELRLPSLDWPNIRGKGMIT</sequence>
<dbReference type="EMBL" id="MLFT02000003">
    <property type="protein sequence ID" value="PHT52184.1"/>
    <property type="molecule type" value="Genomic_DNA"/>
</dbReference>
<evidence type="ECO:0000313" key="3">
    <source>
        <dbReference type="Proteomes" id="UP000224567"/>
    </source>
</evidence>
<comment type="caution">
    <text evidence="2">The sequence shown here is derived from an EMBL/GenBank/DDBJ whole genome shotgun (WGS) entry which is preliminary data.</text>
</comment>
<organism evidence="2 3">
    <name type="scientific">Capsicum baccatum</name>
    <name type="common">Peruvian pepper</name>
    <dbReference type="NCBI Taxonomy" id="33114"/>
    <lineage>
        <taxon>Eukaryota</taxon>
        <taxon>Viridiplantae</taxon>
        <taxon>Streptophyta</taxon>
        <taxon>Embryophyta</taxon>
        <taxon>Tracheophyta</taxon>
        <taxon>Spermatophyta</taxon>
        <taxon>Magnoliopsida</taxon>
        <taxon>eudicotyledons</taxon>
        <taxon>Gunneridae</taxon>
        <taxon>Pentapetalae</taxon>
        <taxon>asterids</taxon>
        <taxon>lamiids</taxon>
        <taxon>Solanales</taxon>
        <taxon>Solanaceae</taxon>
        <taxon>Solanoideae</taxon>
        <taxon>Capsiceae</taxon>
        <taxon>Capsicum</taxon>
    </lineage>
</organism>
<feature type="region of interest" description="Disordered" evidence="1">
    <location>
        <begin position="159"/>
        <end position="189"/>
    </location>
</feature>